<evidence type="ECO:0000256" key="10">
    <source>
        <dbReference type="PROSITE-ProRule" id="PRU01360"/>
    </source>
</evidence>
<feature type="short sequence motif" description="TonB box" evidence="11">
    <location>
        <begin position="50"/>
        <end position="56"/>
    </location>
</feature>
<dbReference type="SUPFAM" id="SSF56935">
    <property type="entry name" value="Porins"/>
    <property type="match status" value="1"/>
</dbReference>
<dbReference type="STRING" id="1461322.OJ16_14985"/>
<evidence type="ECO:0000256" key="5">
    <source>
        <dbReference type="ARBA" id="ARBA00022729"/>
    </source>
</evidence>
<dbReference type="GO" id="GO:0009279">
    <property type="term" value="C:cell outer membrane"/>
    <property type="evidence" value="ECO:0007669"/>
    <property type="project" value="UniProtKB-SubCell"/>
</dbReference>
<dbReference type="InterPro" id="IPR010916">
    <property type="entry name" value="TonB_box_CS"/>
</dbReference>
<accession>A0A0C2NYG0</accession>
<keyword evidence="7 11" id="KW-0798">TonB box</keyword>
<evidence type="ECO:0000256" key="6">
    <source>
        <dbReference type="ARBA" id="ARBA00023065"/>
    </source>
</evidence>
<dbReference type="EMBL" id="JTKH01000024">
    <property type="protein sequence ID" value="KII76122.1"/>
    <property type="molecule type" value="Genomic_DNA"/>
</dbReference>
<proteinExistence type="inferred from homology"/>
<dbReference type="PROSITE" id="PS00430">
    <property type="entry name" value="TONB_DEPENDENT_REC_1"/>
    <property type="match status" value="1"/>
</dbReference>
<evidence type="ECO:0000256" key="3">
    <source>
        <dbReference type="ARBA" id="ARBA00022452"/>
    </source>
</evidence>
<evidence type="ECO:0000256" key="11">
    <source>
        <dbReference type="PROSITE-ProRule" id="PRU10143"/>
    </source>
</evidence>
<feature type="domain" description="TonB-dependent receptor-like beta-barrel" evidence="15">
    <location>
        <begin position="238"/>
        <end position="624"/>
    </location>
</feature>
<keyword evidence="6" id="KW-0406">Ion transport</keyword>
<comment type="caution">
    <text evidence="17">The sequence shown here is derived from an EMBL/GenBank/DDBJ whole genome shotgun (WGS) entry which is preliminary data.</text>
</comment>
<evidence type="ECO:0000259" key="15">
    <source>
        <dbReference type="Pfam" id="PF00593"/>
    </source>
</evidence>
<accession>A0A0C2NPV0</accession>
<feature type="compositionally biased region" description="Polar residues" evidence="13">
    <location>
        <begin position="128"/>
        <end position="137"/>
    </location>
</feature>
<dbReference type="Pfam" id="PF00593">
    <property type="entry name" value="TonB_dep_Rec_b-barrel"/>
    <property type="match status" value="1"/>
</dbReference>
<evidence type="ECO:0000256" key="12">
    <source>
        <dbReference type="RuleBase" id="RU003357"/>
    </source>
</evidence>
<gene>
    <name evidence="17" type="ORF">OJ16_14985</name>
</gene>
<organism evidence="17 18">
    <name type="scientific">Vibrio renipiscarius</name>
    <dbReference type="NCBI Taxonomy" id="1461322"/>
    <lineage>
        <taxon>Bacteria</taxon>
        <taxon>Pseudomonadati</taxon>
        <taxon>Pseudomonadota</taxon>
        <taxon>Gammaproteobacteria</taxon>
        <taxon>Vibrionales</taxon>
        <taxon>Vibrionaceae</taxon>
        <taxon>Vibrio</taxon>
    </lineage>
</organism>
<evidence type="ECO:0000256" key="4">
    <source>
        <dbReference type="ARBA" id="ARBA00022692"/>
    </source>
</evidence>
<dbReference type="PANTHER" id="PTHR30069">
    <property type="entry name" value="TONB-DEPENDENT OUTER MEMBRANE RECEPTOR"/>
    <property type="match status" value="1"/>
</dbReference>
<comment type="subcellular location">
    <subcellularLocation>
        <location evidence="1 10">Cell outer membrane</location>
        <topology evidence="1 10">Multi-pass membrane protein</topology>
    </subcellularLocation>
</comment>
<dbReference type="InterPro" id="IPR000531">
    <property type="entry name" value="Beta-barrel_TonB"/>
</dbReference>
<feature type="chain" id="PRO_5009758840" evidence="14">
    <location>
        <begin position="30"/>
        <end position="651"/>
    </location>
</feature>
<feature type="domain" description="TonB-dependent receptor plug" evidence="16">
    <location>
        <begin position="63"/>
        <end position="171"/>
    </location>
</feature>
<dbReference type="GO" id="GO:0044718">
    <property type="term" value="P:siderophore transmembrane transport"/>
    <property type="evidence" value="ECO:0007669"/>
    <property type="project" value="TreeGrafter"/>
</dbReference>
<dbReference type="PROSITE" id="PS52016">
    <property type="entry name" value="TONB_DEPENDENT_REC_3"/>
    <property type="match status" value="1"/>
</dbReference>
<evidence type="ECO:0000256" key="13">
    <source>
        <dbReference type="SAM" id="MobiDB-lite"/>
    </source>
</evidence>
<dbReference type="InterPro" id="IPR039426">
    <property type="entry name" value="TonB-dep_rcpt-like"/>
</dbReference>
<feature type="signal peptide" evidence="14">
    <location>
        <begin position="1"/>
        <end position="29"/>
    </location>
</feature>
<feature type="compositionally biased region" description="Basic and acidic residues" evidence="13">
    <location>
        <begin position="271"/>
        <end position="287"/>
    </location>
</feature>
<evidence type="ECO:0000313" key="17">
    <source>
        <dbReference type="EMBL" id="KII76122.1"/>
    </source>
</evidence>
<keyword evidence="4 10" id="KW-0812">Transmembrane</keyword>
<evidence type="ECO:0000256" key="9">
    <source>
        <dbReference type="ARBA" id="ARBA00023237"/>
    </source>
</evidence>
<keyword evidence="8 10" id="KW-0472">Membrane</keyword>
<evidence type="ECO:0000256" key="2">
    <source>
        <dbReference type="ARBA" id="ARBA00022448"/>
    </source>
</evidence>
<sequence>MNTIQTFTRSPLSKSIAAACFVFPVMGFANEQANQVDTEASTTEVTTMETMVVTAAGYEQVVTEAPASISVITREQLENRSYKDLTDALRDVPGVIVTGGGSSQDISIRGMPAEYTAILVDGRKQSSRETQQNSSGGFEQDWLPPLSAIERVEVVRGPMSTLYGSDAIGGVINIITRKDYQEWHGSVRGETTLQENSDSGNSYQSQVHLAGPLIDGLLSASFSGLYQERKEDEILYGYGGKTLESYRGALHLTPTDDDTFSFDYTYHDQERVTTDGKSKTSDSERVNNRQSLGLSHSGNYDWGSGTSYINNETVENEGGEMEVENLTLNSQWSMPVLEAHYLTIGFNYTRQELADSAEDHVFKNNQWSLFAEDEWYITDSFALTTGLRFDQNDVFDSHLSPRVYGVWSVDSYWTVKGGVSTGYRAPGLTEMEAGWAQESCGGDCSVYGNPDLKAETSVNSEMGVYFVGDSDLSSNITVFYSDFKDKIDKKELSTNCGRRGCDSTYVNIEDAITYGAEYTINKGITETISIGSTYTYTHTEKQSGEDEGKPLTQIPEHLVTVNADWQVRDDIQSWMRVTYRGKESEPTTSSSRTQYEAPSITYVDLGANWYVQKNLKLMAGIYNLFDEQTDYQEFGYVEDGRRYWLAAEASF</sequence>
<feature type="region of interest" description="Disordered" evidence="13">
    <location>
        <begin position="123"/>
        <end position="142"/>
    </location>
</feature>
<dbReference type="OrthoDB" id="9764669at2"/>
<feature type="region of interest" description="Disordered" evidence="13">
    <location>
        <begin position="271"/>
        <end position="298"/>
    </location>
</feature>
<keyword evidence="18" id="KW-1185">Reference proteome</keyword>
<keyword evidence="2 10" id="KW-0813">Transport</keyword>
<evidence type="ECO:0000313" key="18">
    <source>
        <dbReference type="Proteomes" id="UP000031672"/>
    </source>
</evidence>
<dbReference type="CDD" id="cd01347">
    <property type="entry name" value="ligand_gated_channel"/>
    <property type="match status" value="1"/>
</dbReference>
<keyword evidence="3 10" id="KW-1134">Transmembrane beta strand</keyword>
<dbReference type="InterPro" id="IPR037066">
    <property type="entry name" value="Plug_dom_sf"/>
</dbReference>
<dbReference type="InterPro" id="IPR012910">
    <property type="entry name" value="Plug_dom"/>
</dbReference>
<keyword evidence="5 14" id="KW-0732">Signal</keyword>
<protein>
    <submittedName>
        <fullName evidence="17">Ligand-gated channel protein</fullName>
    </submittedName>
</protein>
<dbReference type="Gene3D" id="2.40.170.20">
    <property type="entry name" value="TonB-dependent receptor, beta-barrel domain"/>
    <property type="match status" value="1"/>
</dbReference>
<keyword evidence="9 10" id="KW-0998">Cell outer membrane</keyword>
<evidence type="ECO:0000256" key="8">
    <source>
        <dbReference type="ARBA" id="ARBA00023136"/>
    </source>
</evidence>
<evidence type="ECO:0000256" key="1">
    <source>
        <dbReference type="ARBA" id="ARBA00004571"/>
    </source>
</evidence>
<dbReference type="AlphaFoldDB" id="A0A0C2NPV0"/>
<evidence type="ECO:0000256" key="14">
    <source>
        <dbReference type="SAM" id="SignalP"/>
    </source>
</evidence>
<name>A0A0C2NPV0_9VIBR</name>
<dbReference type="Proteomes" id="UP000031672">
    <property type="component" value="Unassembled WGS sequence"/>
</dbReference>
<reference evidence="17 18" key="1">
    <citation type="submission" date="2014-11" db="EMBL/GenBank/DDBJ databases">
        <title>Draft Genome Sequence of Vibrio piscirenalis strains CECT 8603T and CECT 8604, two marine Gammaproteobacterium isolated from cultured gilthead sea bream (Sparus aurata).</title>
        <authorList>
            <person name="Arahal D.R."/>
            <person name="Rodrigo-Torres L."/>
            <person name="Lucena T."/>
            <person name="Pujalte M.J."/>
        </authorList>
    </citation>
    <scope>NUCLEOTIDE SEQUENCE [LARGE SCALE GENOMIC DNA]</scope>
    <source>
        <strain evidence="17 18">DCR 1-4-2</strain>
    </source>
</reference>
<dbReference type="Pfam" id="PF07715">
    <property type="entry name" value="Plug"/>
    <property type="match status" value="1"/>
</dbReference>
<feature type="compositionally biased region" description="Polar residues" evidence="13">
    <location>
        <begin position="288"/>
        <end position="298"/>
    </location>
</feature>
<dbReference type="GO" id="GO:0015344">
    <property type="term" value="F:siderophore uptake transmembrane transporter activity"/>
    <property type="evidence" value="ECO:0007669"/>
    <property type="project" value="TreeGrafter"/>
</dbReference>
<dbReference type="PANTHER" id="PTHR30069:SF53">
    <property type="entry name" value="COLICIN I RECEPTOR-RELATED"/>
    <property type="match status" value="1"/>
</dbReference>
<comment type="similarity">
    <text evidence="10 12">Belongs to the TonB-dependent receptor family.</text>
</comment>
<dbReference type="Gene3D" id="2.170.130.10">
    <property type="entry name" value="TonB-dependent receptor, plug domain"/>
    <property type="match status" value="1"/>
</dbReference>
<dbReference type="InterPro" id="IPR036942">
    <property type="entry name" value="Beta-barrel_TonB_sf"/>
</dbReference>
<evidence type="ECO:0000259" key="16">
    <source>
        <dbReference type="Pfam" id="PF07715"/>
    </source>
</evidence>
<evidence type="ECO:0000256" key="7">
    <source>
        <dbReference type="ARBA" id="ARBA00023077"/>
    </source>
</evidence>